<name>A0A0L6VAL5_9BASI</name>
<feature type="compositionally biased region" description="Acidic residues" evidence="1">
    <location>
        <begin position="42"/>
        <end position="62"/>
    </location>
</feature>
<gene>
    <name evidence="2" type="ORF">VP01_2081g5</name>
</gene>
<dbReference type="VEuPathDB" id="FungiDB:VP01_2081g5"/>
<dbReference type="OrthoDB" id="2507671at2759"/>
<feature type="region of interest" description="Disordered" evidence="1">
    <location>
        <begin position="31"/>
        <end position="66"/>
    </location>
</feature>
<reference evidence="2 3" key="1">
    <citation type="submission" date="2015-08" db="EMBL/GenBank/DDBJ databases">
        <title>Next Generation Sequencing and Analysis of the Genome of Puccinia sorghi L Schw, the Causal Agent of Maize Common Rust.</title>
        <authorList>
            <person name="Rochi L."/>
            <person name="Burguener G."/>
            <person name="Darino M."/>
            <person name="Turjanski A."/>
            <person name="Kreff E."/>
            <person name="Dieguez M.J."/>
            <person name="Sacco F."/>
        </authorList>
    </citation>
    <scope>NUCLEOTIDE SEQUENCE [LARGE SCALE GENOMIC DNA]</scope>
    <source>
        <strain evidence="2 3">RO10H11247</strain>
    </source>
</reference>
<dbReference type="EMBL" id="LAVV01006928">
    <property type="protein sequence ID" value="KNZ57754.1"/>
    <property type="molecule type" value="Genomic_DNA"/>
</dbReference>
<dbReference type="AlphaFoldDB" id="A0A0L6VAL5"/>
<evidence type="ECO:0000256" key="1">
    <source>
        <dbReference type="SAM" id="MobiDB-lite"/>
    </source>
</evidence>
<evidence type="ECO:0000313" key="3">
    <source>
        <dbReference type="Proteomes" id="UP000037035"/>
    </source>
</evidence>
<protein>
    <submittedName>
        <fullName evidence="2">Uncharacterized protein</fullName>
    </submittedName>
</protein>
<comment type="caution">
    <text evidence="2">The sequence shown here is derived from an EMBL/GenBank/DDBJ whole genome shotgun (WGS) entry which is preliminary data.</text>
</comment>
<evidence type="ECO:0000313" key="2">
    <source>
        <dbReference type="EMBL" id="KNZ57754.1"/>
    </source>
</evidence>
<proteinExistence type="predicted"/>
<accession>A0A0L6VAL5</accession>
<organism evidence="2 3">
    <name type="scientific">Puccinia sorghi</name>
    <dbReference type="NCBI Taxonomy" id="27349"/>
    <lineage>
        <taxon>Eukaryota</taxon>
        <taxon>Fungi</taxon>
        <taxon>Dikarya</taxon>
        <taxon>Basidiomycota</taxon>
        <taxon>Pucciniomycotina</taxon>
        <taxon>Pucciniomycetes</taxon>
        <taxon>Pucciniales</taxon>
        <taxon>Pucciniaceae</taxon>
        <taxon>Puccinia</taxon>
    </lineage>
</organism>
<keyword evidence="3" id="KW-1185">Reference proteome</keyword>
<sequence length="353" mass="40527">MWQVVWFGGQKGLFWTGPIPEKLIEINRQLSDTYSSPNTSEEKEDSNAEEEENEEQKLDEDEGNNKCKGNPCENSKFWRLIRCPFTACAMFHKPSGKWNFNFYVANHNHPASTNPCAHIENHCLTPAQFSKVKNLRKAKILRVMHTTKGEGKSLLATKNKNYVAKLWMKMESTLQMTVPENLHMQKGGVWMTAWLKHAACQLQAKLMKKSCIIGLSLSKCQLLAIFIPASNNSLLSKTQNSSTHTLTLKEKHNEIKSIFHKQIITSLQNINIIFTTCHSKSTNFALWNAKFCYVIIDLTSKGQCNQTQTVQTGIPCRNGLDQLFAFVQKLEPSYFHRHWHLKVSFFHFYLSSH</sequence>
<dbReference type="Proteomes" id="UP000037035">
    <property type="component" value="Unassembled WGS sequence"/>
</dbReference>